<sequence>MTDVHTVPRHVTGIVALPCGGGSRSARSGGAASCGAGSGGAASGGAALGGAASGGAASGGARSPELRFRVVNPLAYFAREYDPTDVRHQLRIGFTSEADLLLLIGRILPHIRTLARETVAPTRE</sequence>
<reference evidence="2" key="1">
    <citation type="submission" date="2021-01" db="EMBL/GenBank/DDBJ databases">
        <authorList>
            <person name="Corre E."/>
            <person name="Pelletier E."/>
            <person name="Niang G."/>
            <person name="Scheremetjew M."/>
            <person name="Finn R."/>
            <person name="Kale V."/>
            <person name="Holt S."/>
            <person name="Cochrane G."/>
            <person name="Meng A."/>
            <person name="Brown T."/>
            <person name="Cohen L."/>
        </authorList>
    </citation>
    <scope>NUCLEOTIDE SEQUENCE</scope>
    <source>
        <strain evidence="2">CCMP281</strain>
    </source>
</reference>
<feature type="region of interest" description="Disordered" evidence="1">
    <location>
        <begin position="22"/>
        <end position="44"/>
    </location>
</feature>
<evidence type="ECO:0000256" key="1">
    <source>
        <dbReference type="SAM" id="MobiDB-lite"/>
    </source>
</evidence>
<evidence type="ECO:0000313" key="2">
    <source>
        <dbReference type="EMBL" id="CAE0150400.1"/>
    </source>
</evidence>
<proteinExistence type="predicted"/>
<organism evidence="2">
    <name type="scientific">Haptolina ericina</name>
    <dbReference type="NCBI Taxonomy" id="156174"/>
    <lineage>
        <taxon>Eukaryota</taxon>
        <taxon>Haptista</taxon>
        <taxon>Haptophyta</taxon>
        <taxon>Prymnesiophyceae</taxon>
        <taxon>Prymnesiales</taxon>
        <taxon>Prymnesiaceae</taxon>
        <taxon>Haptolina</taxon>
    </lineage>
</organism>
<name>A0A7S3FIT7_9EUKA</name>
<gene>
    <name evidence="2" type="ORF">HERI1096_LOCUS38411</name>
</gene>
<feature type="compositionally biased region" description="Low complexity" evidence="1">
    <location>
        <begin position="24"/>
        <end position="35"/>
    </location>
</feature>
<dbReference type="EMBL" id="HBHX01069543">
    <property type="protein sequence ID" value="CAE0150400.1"/>
    <property type="molecule type" value="Transcribed_RNA"/>
</dbReference>
<dbReference type="AlphaFoldDB" id="A0A7S3FIT7"/>
<protein>
    <submittedName>
        <fullName evidence="2">Uncharacterized protein</fullName>
    </submittedName>
</protein>
<accession>A0A7S3FIT7</accession>